<dbReference type="HAMAP" id="MF_00184">
    <property type="entry name" value="Thr_tRNA_synth"/>
    <property type="match status" value="1"/>
</dbReference>
<dbReference type="RefSeq" id="WP_102330560.1">
    <property type="nucleotide sequence ID" value="NZ_CP058566.2"/>
</dbReference>
<dbReference type="PROSITE" id="PS50862">
    <property type="entry name" value="AA_TRNA_LIGASE_II"/>
    <property type="match status" value="1"/>
</dbReference>
<protein>
    <recommendedName>
        <fullName evidence="14">Threonine--tRNA ligase</fullName>
        <ecNumber evidence="14">6.1.1.3</ecNumber>
    </recommendedName>
    <alternativeName>
        <fullName evidence="14">Threonyl-tRNA synthetase</fullName>
        <shortName evidence="14">ThrRS</shortName>
    </alternativeName>
</protein>
<feature type="binding site" evidence="14">
    <location>
        <position position="441"/>
    </location>
    <ligand>
        <name>Zn(2+)</name>
        <dbReference type="ChEBI" id="CHEBI:29105"/>
        <note>catalytic</note>
    </ligand>
</feature>
<dbReference type="SUPFAM" id="SSF52954">
    <property type="entry name" value="Class II aaRS ABD-related"/>
    <property type="match status" value="1"/>
</dbReference>
<proteinExistence type="inferred from homology"/>
<dbReference type="InterPro" id="IPR002314">
    <property type="entry name" value="aa-tRNA-synt_IIb"/>
</dbReference>
<dbReference type="OrthoDB" id="9802304at2"/>
<comment type="subunit">
    <text evidence="14">Homodimer.</text>
</comment>
<dbReference type="FunFam" id="3.30.930.10:FF:000019">
    <property type="entry name" value="Threonine--tRNA ligase"/>
    <property type="match status" value="1"/>
</dbReference>
<dbReference type="NCBIfam" id="TIGR00418">
    <property type="entry name" value="thrS"/>
    <property type="match status" value="1"/>
</dbReference>
<dbReference type="AlphaFoldDB" id="A0A2P5P9T8"/>
<dbReference type="Gene3D" id="3.30.980.10">
    <property type="entry name" value="Threonyl-trna Synthetase, Chain A, domain 2"/>
    <property type="match status" value="1"/>
</dbReference>
<evidence type="ECO:0000256" key="13">
    <source>
        <dbReference type="ARBA" id="ARBA00049515"/>
    </source>
</evidence>
<dbReference type="InterPro" id="IPR047246">
    <property type="entry name" value="ThrRS_anticodon"/>
</dbReference>
<dbReference type="CDD" id="cd00860">
    <property type="entry name" value="ThrRS_anticodon"/>
    <property type="match status" value="1"/>
</dbReference>
<comment type="catalytic activity">
    <reaction evidence="13 14">
        <text>tRNA(Thr) + L-threonine + ATP = L-threonyl-tRNA(Thr) + AMP + diphosphate + H(+)</text>
        <dbReference type="Rhea" id="RHEA:24624"/>
        <dbReference type="Rhea" id="RHEA-COMP:9670"/>
        <dbReference type="Rhea" id="RHEA-COMP:9704"/>
        <dbReference type="ChEBI" id="CHEBI:15378"/>
        <dbReference type="ChEBI" id="CHEBI:30616"/>
        <dbReference type="ChEBI" id="CHEBI:33019"/>
        <dbReference type="ChEBI" id="CHEBI:57926"/>
        <dbReference type="ChEBI" id="CHEBI:78442"/>
        <dbReference type="ChEBI" id="CHEBI:78534"/>
        <dbReference type="ChEBI" id="CHEBI:456215"/>
        <dbReference type="EC" id="6.1.1.3"/>
    </reaction>
</comment>
<dbReference type="FunFam" id="3.30.54.20:FF:000002">
    <property type="entry name" value="Threonine--tRNA ligase"/>
    <property type="match status" value="1"/>
</dbReference>
<comment type="caution">
    <text evidence="16">The sequence shown here is derived from an EMBL/GenBank/DDBJ whole genome shotgun (WGS) entry which is preliminary data.</text>
</comment>
<feature type="binding site" evidence="14">
    <location>
        <position position="315"/>
    </location>
    <ligand>
        <name>Zn(2+)</name>
        <dbReference type="ChEBI" id="CHEBI:29105"/>
        <note>catalytic</note>
    </ligand>
</feature>
<gene>
    <name evidence="14" type="primary">thrS</name>
    <name evidence="16" type="ORF">JP09_003535</name>
</gene>
<dbReference type="PRINTS" id="PR01047">
    <property type="entry name" value="TRNASYNTHTHR"/>
</dbReference>
<dbReference type="GO" id="GO:0000049">
    <property type="term" value="F:tRNA binding"/>
    <property type="evidence" value="ECO:0007669"/>
    <property type="project" value="UniProtKB-KW"/>
</dbReference>
<dbReference type="PANTHER" id="PTHR11451">
    <property type="entry name" value="THREONINE-TRNA LIGASE"/>
    <property type="match status" value="1"/>
</dbReference>
<dbReference type="Pfam" id="PF03129">
    <property type="entry name" value="HGTP_anticodon"/>
    <property type="match status" value="1"/>
</dbReference>
<evidence type="ECO:0000256" key="1">
    <source>
        <dbReference type="ARBA" id="ARBA00004496"/>
    </source>
</evidence>
<evidence type="ECO:0000256" key="11">
    <source>
        <dbReference type="ARBA" id="ARBA00022917"/>
    </source>
</evidence>
<dbReference type="GO" id="GO:0046872">
    <property type="term" value="F:metal ion binding"/>
    <property type="evidence" value="ECO:0007669"/>
    <property type="project" value="UniProtKB-KW"/>
</dbReference>
<keyword evidence="6 14" id="KW-0479">Metal-binding</keyword>
<keyword evidence="12 14" id="KW-0030">Aminoacyl-tRNA synthetase</keyword>
<evidence type="ECO:0000256" key="14">
    <source>
        <dbReference type="HAMAP-Rule" id="MF_00184"/>
    </source>
</evidence>
<keyword evidence="3 14" id="KW-0963">Cytoplasm</keyword>
<keyword evidence="9 14" id="KW-0067">ATP-binding</keyword>
<feature type="binding site" evidence="14">
    <location>
        <position position="264"/>
    </location>
    <ligand>
        <name>Zn(2+)</name>
        <dbReference type="ChEBI" id="CHEBI:29105"/>
        <note>catalytic</note>
    </ligand>
</feature>
<evidence type="ECO:0000313" key="17">
    <source>
        <dbReference type="Proteomes" id="UP000235653"/>
    </source>
</evidence>
<dbReference type="InterPro" id="IPR002320">
    <property type="entry name" value="Thr-tRNA-ligase_IIa"/>
</dbReference>
<dbReference type="PANTHER" id="PTHR11451:SF44">
    <property type="entry name" value="THREONINE--TRNA LIGASE, CHLOROPLASTIC_MITOCHONDRIAL 2"/>
    <property type="match status" value="1"/>
</dbReference>
<keyword evidence="17" id="KW-1185">Reference proteome</keyword>
<reference evidence="16 17" key="1">
    <citation type="journal article" date="2017" name="ISME J.">
        <title>Grape pomace compost harbors organohalide-respiring Dehalogenimonas species with novel reductive dehalogenase genes.</title>
        <authorList>
            <person name="Yang Y."/>
            <person name="Higgins S.A."/>
            <person name="Yan J."/>
            <person name="Simsir B."/>
            <person name="Chourey K."/>
            <person name="Iyer R."/>
            <person name="Hettich R.L."/>
            <person name="Baldwin B."/>
            <person name="Ogles D.M."/>
            <person name="Loffler F.E."/>
        </authorList>
    </citation>
    <scope>NUCLEOTIDE SEQUENCE [LARGE SCALE GENOMIC DNA]</scope>
    <source>
        <strain evidence="16 17">GP</strain>
    </source>
</reference>
<dbReference type="Pfam" id="PF00587">
    <property type="entry name" value="tRNA-synt_2b"/>
    <property type="match status" value="1"/>
</dbReference>
<dbReference type="SUPFAM" id="SSF55681">
    <property type="entry name" value="Class II aaRS and biotin synthetases"/>
    <property type="match status" value="1"/>
</dbReference>
<comment type="similarity">
    <text evidence="2 14">Belongs to the class-II aminoacyl-tRNA synthetase family.</text>
</comment>
<evidence type="ECO:0000256" key="4">
    <source>
        <dbReference type="ARBA" id="ARBA00022555"/>
    </source>
</evidence>
<dbReference type="EMBL" id="JQAN02000006">
    <property type="protein sequence ID" value="PPD59079.1"/>
    <property type="molecule type" value="Genomic_DNA"/>
</dbReference>
<dbReference type="InterPro" id="IPR036621">
    <property type="entry name" value="Anticodon-bd_dom_sf"/>
</dbReference>
<keyword evidence="7 14" id="KW-0547">Nucleotide-binding</keyword>
<feature type="domain" description="Aminoacyl-transfer RNA synthetases class-II family profile" evidence="15">
    <location>
        <begin position="201"/>
        <end position="464"/>
    </location>
</feature>
<name>A0A2P5P9T8_9CHLR</name>
<evidence type="ECO:0000256" key="3">
    <source>
        <dbReference type="ARBA" id="ARBA00022490"/>
    </source>
</evidence>
<dbReference type="InterPro" id="IPR006195">
    <property type="entry name" value="aa-tRNA-synth_II"/>
</dbReference>
<dbReference type="InterPro" id="IPR018163">
    <property type="entry name" value="Thr/Ala-tRNA-synth_IIc_edit"/>
</dbReference>
<evidence type="ECO:0000256" key="5">
    <source>
        <dbReference type="ARBA" id="ARBA00022598"/>
    </source>
</evidence>
<keyword evidence="10 14" id="KW-0694">RNA-binding</keyword>
<evidence type="ECO:0000256" key="10">
    <source>
        <dbReference type="ARBA" id="ARBA00022884"/>
    </source>
</evidence>
<evidence type="ECO:0000256" key="7">
    <source>
        <dbReference type="ARBA" id="ARBA00022741"/>
    </source>
</evidence>
<dbReference type="Proteomes" id="UP000235653">
    <property type="component" value="Unassembled WGS sequence"/>
</dbReference>
<dbReference type="SMART" id="SM00863">
    <property type="entry name" value="tRNA_SAD"/>
    <property type="match status" value="1"/>
</dbReference>
<dbReference type="CDD" id="cd00771">
    <property type="entry name" value="ThrRS_core"/>
    <property type="match status" value="1"/>
</dbReference>
<dbReference type="InterPro" id="IPR012947">
    <property type="entry name" value="tRNA_SAD"/>
</dbReference>
<dbReference type="InterPro" id="IPR004154">
    <property type="entry name" value="Anticodon-bd"/>
</dbReference>
<dbReference type="Gene3D" id="3.30.930.10">
    <property type="entry name" value="Bira Bifunctional Protein, Domain 2"/>
    <property type="match status" value="1"/>
</dbReference>
<evidence type="ECO:0000259" key="15">
    <source>
        <dbReference type="PROSITE" id="PS50862"/>
    </source>
</evidence>
<dbReference type="FunFam" id="3.40.50.800:FF:000001">
    <property type="entry name" value="Threonine--tRNA ligase"/>
    <property type="match status" value="1"/>
</dbReference>
<keyword evidence="8 14" id="KW-0862">Zinc</keyword>
<organism evidence="16 17">
    <name type="scientific">Dehalogenimonas etheniformans</name>
    <dbReference type="NCBI Taxonomy" id="1536648"/>
    <lineage>
        <taxon>Bacteria</taxon>
        <taxon>Bacillati</taxon>
        <taxon>Chloroflexota</taxon>
        <taxon>Dehalococcoidia</taxon>
        <taxon>Dehalococcoidales</taxon>
        <taxon>Dehalococcoidaceae</taxon>
        <taxon>Dehalogenimonas</taxon>
    </lineage>
</organism>
<dbReference type="FunFam" id="3.30.980.10:FF:000005">
    <property type="entry name" value="Threonyl-tRNA synthetase, mitochondrial"/>
    <property type="match status" value="1"/>
</dbReference>
<dbReference type="GO" id="GO:0004829">
    <property type="term" value="F:threonine-tRNA ligase activity"/>
    <property type="evidence" value="ECO:0007669"/>
    <property type="project" value="UniProtKB-UniRule"/>
</dbReference>
<dbReference type="InterPro" id="IPR045864">
    <property type="entry name" value="aa-tRNA-synth_II/BPL/LPL"/>
</dbReference>
<dbReference type="GO" id="GO:0005524">
    <property type="term" value="F:ATP binding"/>
    <property type="evidence" value="ECO:0007669"/>
    <property type="project" value="UniProtKB-UniRule"/>
</dbReference>
<evidence type="ECO:0000256" key="12">
    <source>
        <dbReference type="ARBA" id="ARBA00023146"/>
    </source>
</evidence>
<keyword evidence="11 14" id="KW-0648">Protein biosynthesis</keyword>
<keyword evidence="5 14" id="KW-0436">Ligase</keyword>
<sequence>MMRHSAAHVLAQAVIALFPGAKLGIGPSIETGFYYDFELPRALVPEDLPLIEAKMGEIIKQNLPFVKETASRAEAESTFAQQPYKLEILADLPEGEDITLYRDGDFVDLCRGPHVSHTARIKAFKLLSIAGAYWRGDEKRPMLQRIYGTAFPTKVELEEYLKKLEELEARDHRRINKQLNLFATPDEIGGGLIIYGPKAGRIRTTIEEFWRKEHYNAGYEILYSPHIGRSTLWEISGHLANYKDIMYSPMDIDGQDYYVKPMNCPFHILYYKSQMRSYRDLPLRWCELGTVYRYERSGVLTGLLRVRGFTQDDAHIFCTPEQIENEIAEVIRFSFHMWQTFGFKDYQLYLATRPEKAIGTEEQWQKAADVLRRVMDAQGLTYKVDEGGGAFYGPKIDLKVRDALGREWQMTTIQFDFNLPERFKMVYVGADGQEHRPYMVHRALLGSWERFFGLLIEHYAGAFPLWLHPVQVAVLPISDRHLEYALKIYSDLKAAGFRMSFDDRSETINQKIRQSQLDKVPCMLVIGDKELQANTVAVRLRTGEQKFGITFPQLVEALNTAVRDRLVNLAL</sequence>
<keyword evidence="4 14" id="KW-0820">tRNA-binding</keyword>
<comment type="cofactor">
    <cofactor evidence="14">
        <name>Zn(2+)</name>
        <dbReference type="ChEBI" id="CHEBI:29105"/>
    </cofactor>
    <text evidence="14">Binds 1 zinc ion per subunit.</text>
</comment>
<accession>A0A2P5P9T8</accession>
<evidence type="ECO:0000256" key="2">
    <source>
        <dbReference type="ARBA" id="ARBA00008226"/>
    </source>
</evidence>
<dbReference type="Gene3D" id="3.40.50.800">
    <property type="entry name" value="Anticodon-binding domain"/>
    <property type="match status" value="1"/>
</dbReference>
<evidence type="ECO:0000256" key="9">
    <source>
        <dbReference type="ARBA" id="ARBA00022840"/>
    </source>
</evidence>
<comment type="subcellular location">
    <subcellularLocation>
        <location evidence="1 14">Cytoplasm</location>
    </subcellularLocation>
</comment>
<dbReference type="SUPFAM" id="SSF55186">
    <property type="entry name" value="ThrRS/AlaRS common domain"/>
    <property type="match status" value="1"/>
</dbReference>
<evidence type="ECO:0000256" key="6">
    <source>
        <dbReference type="ARBA" id="ARBA00022723"/>
    </source>
</evidence>
<evidence type="ECO:0000313" key="16">
    <source>
        <dbReference type="EMBL" id="PPD59079.1"/>
    </source>
</evidence>
<comment type="caution">
    <text evidence="14">Lacks conserved residue(s) required for the propagation of feature annotation.</text>
</comment>
<dbReference type="InterPro" id="IPR033728">
    <property type="entry name" value="ThrRS_core"/>
</dbReference>
<dbReference type="EC" id="6.1.1.3" evidence="14"/>
<evidence type="ECO:0000256" key="8">
    <source>
        <dbReference type="ARBA" id="ARBA00022833"/>
    </source>
</evidence>
<dbReference type="GO" id="GO:0005737">
    <property type="term" value="C:cytoplasm"/>
    <property type="evidence" value="ECO:0007669"/>
    <property type="project" value="UniProtKB-SubCell"/>
</dbReference>
<dbReference type="Pfam" id="PF07973">
    <property type="entry name" value="tRNA_SAD"/>
    <property type="match status" value="1"/>
</dbReference>
<dbReference type="Gene3D" id="3.30.54.20">
    <property type="match status" value="1"/>
</dbReference>
<dbReference type="GO" id="GO:0006435">
    <property type="term" value="P:threonyl-tRNA aminoacylation"/>
    <property type="evidence" value="ECO:0007669"/>
    <property type="project" value="UniProtKB-UniRule"/>
</dbReference>